<protein>
    <submittedName>
        <fullName evidence="1">Uncharacterized protein</fullName>
    </submittedName>
</protein>
<proteinExistence type="predicted"/>
<dbReference type="EMBL" id="CM055092">
    <property type="protein sequence ID" value="KAJ7570772.1"/>
    <property type="molecule type" value="Genomic_DNA"/>
</dbReference>
<keyword evidence="2" id="KW-1185">Reference proteome</keyword>
<gene>
    <name evidence="1" type="ORF">O6H91_01G134800</name>
</gene>
<name>A0ACC2EWH8_DIPCM</name>
<organism evidence="1 2">
    <name type="scientific">Diphasiastrum complanatum</name>
    <name type="common">Issler's clubmoss</name>
    <name type="synonym">Lycopodium complanatum</name>
    <dbReference type="NCBI Taxonomy" id="34168"/>
    <lineage>
        <taxon>Eukaryota</taxon>
        <taxon>Viridiplantae</taxon>
        <taxon>Streptophyta</taxon>
        <taxon>Embryophyta</taxon>
        <taxon>Tracheophyta</taxon>
        <taxon>Lycopodiopsida</taxon>
        <taxon>Lycopodiales</taxon>
        <taxon>Lycopodiaceae</taxon>
        <taxon>Lycopodioideae</taxon>
        <taxon>Diphasiastrum</taxon>
    </lineage>
</organism>
<reference evidence="2" key="1">
    <citation type="journal article" date="2024" name="Proc. Natl. Acad. Sci. U.S.A.">
        <title>Extraordinary preservation of gene collinearity over three hundred million years revealed in homosporous lycophytes.</title>
        <authorList>
            <person name="Li C."/>
            <person name="Wickell D."/>
            <person name="Kuo L.Y."/>
            <person name="Chen X."/>
            <person name="Nie B."/>
            <person name="Liao X."/>
            <person name="Peng D."/>
            <person name="Ji J."/>
            <person name="Jenkins J."/>
            <person name="Williams M."/>
            <person name="Shu S."/>
            <person name="Plott C."/>
            <person name="Barry K."/>
            <person name="Rajasekar S."/>
            <person name="Grimwood J."/>
            <person name="Han X."/>
            <person name="Sun S."/>
            <person name="Hou Z."/>
            <person name="He W."/>
            <person name="Dai G."/>
            <person name="Sun C."/>
            <person name="Schmutz J."/>
            <person name="Leebens-Mack J.H."/>
            <person name="Li F.W."/>
            <person name="Wang L."/>
        </authorList>
    </citation>
    <scope>NUCLEOTIDE SEQUENCE [LARGE SCALE GENOMIC DNA]</scope>
    <source>
        <strain evidence="2">cv. PW_Plant_1</strain>
    </source>
</reference>
<comment type="caution">
    <text evidence="1">The sequence shown here is derived from an EMBL/GenBank/DDBJ whole genome shotgun (WGS) entry which is preliminary data.</text>
</comment>
<dbReference type="Proteomes" id="UP001162992">
    <property type="component" value="Chromosome 1"/>
</dbReference>
<accession>A0ACC2EWH8</accession>
<evidence type="ECO:0000313" key="2">
    <source>
        <dbReference type="Proteomes" id="UP001162992"/>
    </source>
</evidence>
<sequence>MGVTSPDLLHLSAHLNTNYDRHVLVGKPCSRIAAKSSCHQRHLTPTFGALSRSSDSSIRSRLSGKDELSCLAVHLQFPKGHPSSVEEESVERLWQEFFSDPSQWWDHRFDKRNLCYPDFKHKHTKEALWLDKRSNPKWVKRELALLAAGAVQRSVFSWNAILGQHIKDRQYLKVIKLFRKMKEEAVKPDTFTFSRVLDACGRLAALEEGRHVHIEIIRCEFQSNPSVGSALIDMYAKCGSLDDAGRVFKSLPNRDVICWTSIIGACVKCGQGSIALEFFRQMQLEGVEPSTVTFVCALNACSSVLALDEGMRIHVQVLSSGCISDDFVETALIDMYAKCGSIEEARRVFENMHTHDRVCWTAMIFAYAKCGQGDKALQLYFHMQLHHIEPDKVTFVGVLNACASIAALEEGRYIHLQILRNGFELDDFVRSALVDMYAKCDSIEEACRSFNIGHLCGVVCWNAMIQGFTKCGFGERALELYRQMHLQQIEPDNVTYACILNACASVAALKEGRRVHAKILQSGFKVDDFVISCLIDMYSKCGSIEEAYRAFITSRNCDCVSWTAMIGAFAIHGRGKEAIQLFNQMCQECMEVSDVTFVCIFSACSHACLVNEGHYYFECLTPIYGVSPTVEHFVCMIDLLGRVGYLLEAENMIKNMPRECNATVWSTLLAACKIHGNVEMGERIAERALKLDPDCASGYVLLSNLYAGAGMWERGDGIHRLRINRQVHKPPGCSWIEVHDHVHRFSANDGSHPQIFQVHAELKSLSAEMKKAGYLPETGGFMDALENKGKVFSCYHSERLAIAFGLISTPPGTPLHVVKNLRVCGDCHTSIKFISKIVGRVMVVRDARRFHHFENGSCSCGDYW</sequence>
<evidence type="ECO:0000313" key="1">
    <source>
        <dbReference type="EMBL" id="KAJ7570772.1"/>
    </source>
</evidence>